<comment type="caution">
    <text evidence="6">The sequence shown here is derived from an EMBL/GenBank/DDBJ whole genome shotgun (WGS) entry which is preliminary data.</text>
</comment>
<dbReference type="InterPro" id="IPR001807">
    <property type="entry name" value="ClC"/>
</dbReference>
<evidence type="ECO:0000256" key="3">
    <source>
        <dbReference type="ARBA" id="ARBA00022989"/>
    </source>
</evidence>
<feature type="transmembrane region" description="Helical" evidence="5">
    <location>
        <begin position="56"/>
        <end position="77"/>
    </location>
</feature>
<proteinExistence type="predicted"/>
<gene>
    <name evidence="6" type="ORF">AUR04nite_16620</name>
</gene>
<sequence>MSTLSKALAIALKPPATAVITGAAAGTIALLTYQGMLALQHLVWAPAADGSLAGPLRIFLTIVLGGVLLLLLARIEASESVDQLLRDAEHPRSRSRRKILVTALVAIVSVAFGGAIGPEAGLLAVVAQCAVIVSGFIARDEAQARAISQAGAAGVIGGLYGSPPAAAAITGDGESLAPSRLMSFVAGISGFLAFTGLSRSVFGSTGLAAIELPEPGSGSSWLLIVPVLVGVGMGAAFRWLHHGAEALAAKMSRPWAPMAAGTLLFAGLAAAVPLVMFSGHHEMAGITDALAGGEAGTLWIVAGSKILAVVLCLAAGWRGGEIFPLVFVGAAAGAATALMLPGLDPASAMAAAMAATLAVGWRRPLAALFVLVLVLESGLALPLLLGIGVGTVIDKVFFSSPEDSVKAETA</sequence>
<organism evidence="6 7">
    <name type="scientific">Glutamicibacter uratoxydans</name>
    <name type="common">Arthrobacter uratoxydans</name>
    <dbReference type="NCBI Taxonomy" id="43667"/>
    <lineage>
        <taxon>Bacteria</taxon>
        <taxon>Bacillati</taxon>
        <taxon>Actinomycetota</taxon>
        <taxon>Actinomycetes</taxon>
        <taxon>Micrococcales</taxon>
        <taxon>Micrococcaceae</taxon>
        <taxon>Glutamicibacter</taxon>
    </lineage>
</organism>
<dbReference type="GO" id="GO:0015108">
    <property type="term" value="F:chloride transmembrane transporter activity"/>
    <property type="evidence" value="ECO:0007669"/>
    <property type="project" value="InterPro"/>
</dbReference>
<evidence type="ECO:0000313" key="7">
    <source>
        <dbReference type="Proteomes" id="UP000316612"/>
    </source>
</evidence>
<dbReference type="InterPro" id="IPR050368">
    <property type="entry name" value="ClC-type_chloride_channel"/>
</dbReference>
<reference evidence="6 7" key="1">
    <citation type="submission" date="2019-06" db="EMBL/GenBank/DDBJ databases">
        <title>Whole genome shotgun sequence of Glutamicibacter uratoxydans NBRC 15515.</title>
        <authorList>
            <person name="Hosoyama A."/>
            <person name="Uohara A."/>
            <person name="Ohji S."/>
            <person name="Ichikawa N."/>
        </authorList>
    </citation>
    <scope>NUCLEOTIDE SEQUENCE [LARGE SCALE GENOMIC DNA]</scope>
    <source>
        <strain evidence="6 7">NBRC 15515</strain>
    </source>
</reference>
<dbReference type="CDD" id="cd00400">
    <property type="entry name" value="Voltage_gated_ClC"/>
    <property type="match status" value="1"/>
</dbReference>
<feature type="transmembrane region" description="Helical" evidence="5">
    <location>
        <begin position="218"/>
        <end position="237"/>
    </location>
</feature>
<feature type="transmembrane region" description="Helical" evidence="5">
    <location>
        <begin position="258"/>
        <end position="277"/>
    </location>
</feature>
<keyword evidence="4 5" id="KW-0472">Membrane</keyword>
<evidence type="ECO:0000256" key="1">
    <source>
        <dbReference type="ARBA" id="ARBA00004141"/>
    </source>
</evidence>
<dbReference type="Proteomes" id="UP000316612">
    <property type="component" value="Unassembled WGS sequence"/>
</dbReference>
<evidence type="ECO:0000313" key="6">
    <source>
        <dbReference type="EMBL" id="GED06130.1"/>
    </source>
</evidence>
<dbReference type="Gene3D" id="1.10.3080.10">
    <property type="entry name" value="Clc chloride channel"/>
    <property type="match status" value="1"/>
</dbReference>
<evidence type="ECO:0000256" key="5">
    <source>
        <dbReference type="SAM" id="Phobius"/>
    </source>
</evidence>
<evidence type="ECO:0008006" key="8">
    <source>
        <dbReference type="Google" id="ProtNLM"/>
    </source>
</evidence>
<feature type="transmembrane region" description="Helical" evidence="5">
    <location>
        <begin position="16"/>
        <end position="36"/>
    </location>
</feature>
<dbReference type="Pfam" id="PF00654">
    <property type="entry name" value="Voltage_CLC"/>
    <property type="match status" value="1"/>
</dbReference>
<keyword evidence="3 5" id="KW-1133">Transmembrane helix</keyword>
<name>A0A4Y4DRH2_GLUUR</name>
<feature type="transmembrane region" description="Helical" evidence="5">
    <location>
        <begin position="322"/>
        <end position="340"/>
    </location>
</feature>
<dbReference type="OrthoDB" id="2729535at2"/>
<feature type="transmembrane region" description="Helical" evidence="5">
    <location>
        <begin position="368"/>
        <end position="393"/>
    </location>
</feature>
<protein>
    <recommendedName>
        <fullName evidence="8">Chloride channel protein</fullName>
    </recommendedName>
</protein>
<evidence type="ECO:0000256" key="4">
    <source>
        <dbReference type="ARBA" id="ARBA00023136"/>
    </source>
</evidence>
<feature type="transmembrane region" description="Helical" evidence="5">
    <location>
        <begin position="297"/>
        <end position="315"/>
    </location>
</feature>
<dbReference type="AlphaFoldDB" id="A0A4Y4DRH2"/>
<keyword evidence="7" id="KW-1185">Reference proteome</keyword>
<dbReference type="SUPFAM" id="SSF81340">
    <property type="entry name" value="Clc chloride channel"/>
    <property type="match status" value="1"/>
</dbReference>
<keyword evidence="2 5" id="KW-0812">Transmembrane</keyword>
<dbReference type="EMBL" id="BJNY01000008">
    <property type="protein sequence ID" value="GED06130.1"/>
    <property type="molecule type" value="Genomic_DNA"/>
</dbReference>
<comment type="subcellular location">
    <subcellularLocation>
        <location evidence="1">Membrane</location>
        <topology evidence="1">Multi-pass membrane protein</topology>
    </subcellularLocation>
</comment>
<dbReference type="RefSeq" id="WP_141363865.1">
    <property type="nucleotide sequence ID" value="NZ_BAAAJL010000003.1"/>
</dbReference>
<dbReference type="PANTHER" id="PTHR43427">
    <property type="entry name" value="CHLORIDE CHANNEL PROTEIN CLC-E"/>
    <property type="match status" value="1"/>
</dbReference>
<dbReference type="InterPro" id="IPR014743">
    <property type="entry name" value="Cl-channel_core"/>
</dbReference>
<evidence type="ECO:0000256" key="2">
    <source>
        <dbReference type="ARBA" id="ARBA00022692"/>
    </source>
</evidence>
<accession>A0A4Y4DRH2</accession>
<dbReference type="GO" id="GO:0016020">
    <property type="term" value="C:membrane"/>
    <property type="evidence" value="ECO:0007669"/>
    <property type="project" value="UniProtKB-SubCell"/>
</dbReference>
<feature type="transmembrane region" description="Helical" evidence="5">
    <location>
        <begin position="98"/>
        <end position="116"/>
    </location>
</feature>
<feature type="transmembrane region" description="Helical" evidence="5">
    <location>
        <begin position="122"/>
        <end position="138"/>
    </location>
</feature>
<feature type="transmembrane region" description="Helical" evidence="5">
    <location>
        <begin position="181"/>
        <end position="198"/>
    </location>
</feature>